<proteinExistence type="predicted"/>
<dbReference type="Proteomes" id="UP000827976">
    <property type="component" value="Chromosome 12"/>
</dbReference>
<reference evidence="2" key="1">
    <citation type="journal article" date="2022" name="Nat. Commun.">
        <title>Chromosome evolution and the genetic basis of agronomically important traits in greater yam.</title>
        <authorList>
            <person name="Bredeson J.V."/>
            <person name="Lyons J.B."/>
            <person name="Oniyinde I.O."/>
            <person name="Okereke N.R."/>
            <person name="Kolade O."/>
            <person name="Nnabue I."/>
            <person name="Nwadili C.O."/>
            <person name="Hribova E."/>
            <person name="Parker M."/>
            <person name="Nwogha J."/>
            <person name="Shu S."/>
            <person name="Carlson J."/>
            <person name="Kariba R."/>
            <person name="Muthemba S."/>
            <person name="Knop K."/>
            <person name="Barton G.J."/>
            <person name="Sherwood A.V."/>
            <person name="Lopez-Montes A."/>
            <person name="Asiedu R."/>
            <person name="Jamnadass R."/>
            <person name="Muchugi A."/>
            <person name="Goodstein D."/>
            <person name="Egesi C.N."/>
            <person name="Featherston J."/>
            <person name="Asfaw A."/>
            <person name="Simpson G.G."/>
            <person name="Dolezel J."/>
            <person name="Hendre P.S."/>
            <person name="Van Deynze A."/>
            <person name="Kumar P.L."/>
            <person name="Obidiegwu J.E."/>
            <person name="Bhattacharjee R."/>
            <person name="Rokhsar D.S."/>
        </authorList>
    </citation>
    <scope>NUCLEOTIDE SEQUENCE [LARGE SCALE GENOMIC DNA]</scope>
    <source>
        <strain evidence="2">cv. TDa95/00328</strain>
    </source>
</reference>
<gene>
    <name evidence="1" type="ORF">IHE45_12G023800</name>
</gene>
<evidence type="ECO:0000313" key="1">
    <source>
        <dbReference type="EMBL" id="KAH7666855.1"/>
    </source>
</evidence>
<sequence>MNKLATNQKTKTSQGKCLENQLCTCNLLEIFDNRFNKKF</sequence>
<keyword evidence="2" id="KW-1185">Reference proteome</keyword>
<evidence type="ECO:0000313" key="2">
    <source>
        <dbReference type="Proteomes" id="UP000827976"/>
    </source>
</evidence>
<accession>A0ACB7V0V6</accession>
<comment type="caution">
    <text evidence="1">The sequence shown here is derived from an EMBL/GenBank/DDBJ whole genome shotgun (WGS) entry which is preliminary data.</text>
</comment>
<dbReference type="EMBL" id="CM037022">
    <property type="protein sequence ID" value="KAH7666855.1"/>
    <property type="molecule type" value="Genomic_DNA"/>
</dbReference>
<name>A0ACB7V0V6_DIOAL</name>
<organism evidence="1 2">
    <name type="scientific">Dioscorea alata</name>
    <name type="common">Purple yam</name>
    <dbReference type="NCBI Taxonomy" id="55571"/>
    <lineage>
        <taxon>Eukaryota</taxon>
        <taxon>Viridiplantae</taxon>
        <taxon>Streptophyta</taxon>
        <taxon>Embryophyta</taxon>
        <taxon>Tracheophyta</taxon>
        <taxon>Spermatophyta</taxon>
        <taxon>Magnoliopsida</taxon>
        <taxon>Liliopsida</taxon>
        <taxon>Dioscoreales</taxon>
        <taxon>Dioscoreaceae</taxon>
        <taxon>Dioscorea</taxon>
    </lineage>
</organism>
<protein>
    <submittedName>
        <fullName evidence="1">Uncharacterized protein</fullName>
    </submittedName>
</protein>